<dbReference type="GO" id="GO:0000455">
    <property type="term" value="P:enzyme-directed rRNA pseudouridine synthesis"/>
    <property type="evidence" value="ECO:0007669"/>
    <property type="project" value="TreeGrafter"/>
</dbReference>
<dbReference type="PROSITE" id="PS01129">
    <property type="entry name" value="PSI_RLU"/>
    <property type="match status" value="1"/>
</dbReference>
<dbReference type="PANTHER" id="PTHR21600:SF44">
    <property type="entry name" value="RIBOSOMAL LARGE SUBUNIT PSEUDOURIDINE SYNTHASE D"/>
    <property type="match status" value="1"/>
</dbReference>
<dbReference type="Pfam" id="PF00849">
    <property type="entry name" value="PseudoU_synth_2"/>
    <property type="match status" value="1"/>
</dbReference>
<feature type="domain" description="Pseudouridine synthase RsuA/RluA-like" evidence="3">
    <location>
        <begin position="9"/>
        <end position="194"/>
    </location>
</feature>
<dbReference type="SUPFAM" id="SSF55120">
    <property type="entry name" value="Pseudouridine synthase"/>
    <property type="match status" value="1"/>
</dbReference>
<dbReference type="InterPro" id="IPR006224">
    <property type="entry name" value="PsdUridine_synth_RluA-like_CS"/>
</dbReference>
<organism evidence="4 5">
    <name type="scientific">Candidatus Curtissbacteria bacterium GW2011_GWA1_41_11</name>
    <dbReference type="NCBI Taxonomy" id="1618409"/>
    <lineage>
        <taxon>Bacteria</taxon>
        <taxon>Candidatus Curtissiibacteriota</taxon>
    </lineage>
</organism>
<dbReference type="CDD" id="cd02869">
    <property type="entry name" value="PseudoU_synth_RluA_like"/>
    <property type="match status" value="1"/>
</dbReference>
<dbReference type="GO" id="GO:0003723">
    <property type="term" value="F:RNA binding"/>
    <property type="evidence" value="ECO:0007669"/>
    <property type="project" value="InterPro"/>
</dbReference>
<dbReference type="GO" id="GO:0009982">
    <property type="term" value="F:pseudouridine synthase activity"/>
    <property type="evidence" value="ECO:0007669"/>
    <property type="project" value="InterPro"/>
</dbReference>
<evidence type="ECO:0000259" key="3">
    <source>
        <dbReference type="Pfam" id="PF00849"/>
    </source>
</evidence>
<dbReference type="GO" id="GO:0140098">
    <property type="term" value="F:catalytic activity, acting on RNA"/>
    <property type="evidence" value="ECO:0007669"/>
    <property type="project" value="UniProtKB-ARBA"/>
</dbReference>
<evidence type="ECO:0000313" key="5">
    <source>
        <dbReference type="Proteomes" id="UP000034854"/>
    </source>
</evidence>
<dbReference type="PATRIC" id="fig|1618409.3.peg.397"/>
<dbReference type="AlphaFoldDB" id="A0A0G0XIG4"/>
<dbReference type="PANTHER" id="PTHR21600">
    <property type="entry name" value="MITOCHONDRIAL RNA PSEUDOURIDINE SYNTHASE"/>
    <property type="match status" value="1"/>
</dbReference>
<dbReference type="Gene3D" id="3.30.2350.10">
    <property type="entry name" value="Pseudouridine synthase"/>
    <property type="match status" value="1"/>
</dbReference>
<name>A0A0G0XIG4_9BACT</name>
<evidence type="ECO:0000313" key="4">
    <source>
        <dbReference type="EMBL" id="KKR87497.1"/>
    </source>
</evidence>
<dbReference type="Proteomes" id="UP000034854">
    <property type="component" value="Unassembled WGS sequence"/>
</dbReference>
<reference evidence="4 5" key="1">
    <citation type="journal article" date="2015" name="Nature">
        <title>rRNA introns, odd ribosomes, and small enigmatic genomes across a large radiation of phyla.</title>
        <authorList>
            <person name="Brown C.T."/>
            <person name="Hug L.A."/>
            <person name="Thomas B.C."/>
            <person name="Sharon I."/>
            <person name="Castelle C.J."/>
            <person name="Singh A."/>
            <person name="Wilkins M.J."/>
            <person name="Williams K.H."/>
            <person name="Banfield J.F."/>
        </authorList>
    </citation>
    <scope>NUCLEOTIDE SEQUENCE [LARGE SCALE GENOMIC DNA]</scope>
</reference>
<evidence type="ECO:0000256" key="1">
    <source>
        <dbReference type="ARBA" id="ARBA00010876"/>
    </source>
</evidence>
<dbReference type="InterPro" id="IPR020103">
    <property type="entry name" value="PsdUridine_synth_cat_dom_sf"/>
</dbReference>
<comment type="similarity">
    <text evidence="1">Belongs to the pseudouridine synthase RluA family.</text>
</comment>
<dbReference type="InterPro" id="IPR050188">
    <property type="entry name" value="RluA_PseudoU_synthase"/>
</dbReference>
<keyword evidence="2" id="KW-0413">Isomerase</keyword>
<gene>
    <name evidence="4" type="ORF">UU34_C0004G0038</name>
</gene>
<comment type="caution">
    <text evidence="4">The sequence shown here is derived from an EMBL/GenBank/DDBJ whole genome shotgun (WGS) entry which is preliminary data.</text>
</comment>
<proteinExistence type="inferred from homology"/>
<accession>A0A0G0XIG4</accession>
<dbReference type="InterPro" id="IPR006145">
    <property type="entry name" value="PsdUridine_synth_RsuA/RluA"/>
</dbReference>
<protein>
    <submittedName>
        <fullName evidence="4">Pseudouridine synthase</fullName>
    </submittedName>
</protein>
<sequence length="261" mass="29779">MNIIFENDDFLVVDKPSGQVVNRSETTAGETLQDKLSKYFKLAPGDLGIGGRAGIVHRLDRETSGLLVIAKTQKVFELLQEEFKSRIVTKEYVALVHGFFGEKSGTIKSRIARIGKFGKFGILKDREVGGREAETEYKTISNFKLQISNFEKIIVAQGYNRSRVRYLDQHALDYTLLRVFPKTGRTHQIRVHFKSIGHPVVSDLIYTPSKLIKFDLLWCGRLFLHSRRLCFFGPKPKKTFDFKSDLPNDLKHAMLSLTTSH</sequence>
<evidence type="ECO:0000256" key="2">
    <source>
        <dbReference type="ARBA" id="ARBA00023235"/>
    </source>
</evidence>
<dbReference type="EMBL" id="LCAG01000004">
    <property type="protein sequence ID" value="KKR87497.1"/>
    <property type="molecule type" value="Genomic_DNA"/>
</dbReference>